<dbReference type="HOGENOM" id="CLU_1029489_0_0_6"/>
<reference evidence="1 2" key="1">
    <citation type="journal article" date="2010" name="J. Bacteriol.">
        <title>Genome sequence of Pantoea ananatis LMG20103, the causative agent of Eucalyptus blight and dieback.</title>
        <authorList>
            <person name="De Maayer P."/>
            <person name="Chan W.Y."/>
            <person name="Venter S.N."/>
            <person name="Toth I.K."/>
            <person name="Birch P.R."/>
            <person name="Joubert F."/>
            <person name="Coutinho T.A."/>
        </authorList>
    </citation>
    <scope>NUCLEOTIDE SEQUENCE [LARGE SCALE GENOMIC DNA]</scope>
    <source>
        <strain evidence="1 2">LMG 20103</strain>
    </source>
</reference>
<name>D4GE48_PANAM</name>
<protein>
    <submittedName>
        <fullName evidence="1">Uncharacterized protein</fullName>
    </submittedName>
</protein>
<organism evidence="1 2">
    <name type="scientific">Pantoea ananatis (strain LMG 20103)</name>
    <dbReference type="NCBI Taxonomy" id="706191"/>
    <lineage>
        <taxon>Bacteria</taxon>
        <taxon>Pseudomonadati</taxon>
        <taxon>Pseudomonadota</taxon>
        <taxon>Gammaproteobacteria</taxon>
        <taxon>Enterobacterales</taxon>
        <taxon>Erwiniaceae</taxon>
        <taxon>Pantoea</taxon>
    </lineage>
</organism>
<sequence>MTQKQMTDEQIKATGQYVGQLVARSQKPLKDAGWLMKLPEDELAEQSAALVKSLPAGWQPRIQQLQEKMMAWVEARKAEAVATESVEALRQSQAQTEQAGLDNRARFRELLEQNGGTVTPEMKALRAEYLEQQETATELAGLITQREKQLPGLADVTGQKAHAYITCHERIMDERIDALIDEFFLFHAIELTSLLRMKYSQLKRYGSPYAPGVIEGANDADTLYRGYIMELMLRWTNTKMPLMFRDDVISLAGPYPFRGAWQDRRKRRLFSSQK</sequence>
<dbReference type="Proteomes" id="UP000001702">
    <property type="component" value="Chromosome"/>
</dbReference>
<dbReference type="KEGG" id="pam:PANA_3923"/>
<dbReference type="eggNOG" id="ENOG5033Q67">
    <property type="taxonomic scope" value="Bacteria"/>
</dbReference>
<gene>
    <name evidence="1" type="ordered locus">PANA_3923</name>
</gene>
<dbReference type="EMBL" id="CP001875">
    <property type="protein sequence ID" value="ADD79090.1"/>
    <property type="molecule type" value="Genomic_DNA"/>
</dbReference>
<accession>D4GE48</accession>
<evidence type="ECO:0000313" key="1">
    <source>
        <dbReference type="EMBL" id="ADD79090.1"/>
    </source>
</evidence>
<dbReference type="RefSeq" id="WP_013027757.1">
    <property type="nucleotide sequence ID" value="NC_013956.2"/>
</dbReference>
<proteinExistence type="predicted"/>
<dbReference type="STRING" id="706191.PANA_3923"/>
<keyword evidence="2" id="KW-1185">Reference proteome</keyword>
<dbReference type="AlphaFoldDB" id="D4GE48"/>
<evidence type="ECO:0000313" key="2">
    <source>
        <dbReference type="Proteomes" id="UP000001702"/>
    </source>
</evidence>